<dbReference type="EMBL" id="JAAXKY010000049">
    <property type="protein sequence ID" value="NMH78676.1"/>
    <property type="molecule type" value="Genomic_DNA"/>
</dbReference>
<comment type="caution">
    <text evidence="1">The sequence shown here is derived from an EMBL/GenBank/DDBJ whole genome shotgun (WGS) entry which is preliminary data.</text>
</comment>
<sequence length="152" mass="16694">MCDDPTVGPEQYLEHVARQLAERCWVVQGVAAERDRPGWAYTVGLTAHHRPELVITGMPVARATRLLDGVAAHLLHAAAPPPGEQVRLVSGVLVEFVAVEHPEVHLVVAHALYGPSVRALQVVWADDRDHWPWHPGFRSRRGGQPVLGPRAT</sequence>
<dbReference type="RefSeq" id="WP_169396760.1">
    <property type="nucleotide sequence ID" value="NZ_BAAAJH010000005.1"/>
</dbReference>
<proteinExistence type="predicted"/>
<reference evidence="1 2" key="1">
    <citation type="submission" date="2020-04" db="EMBL/GenBank/DDBJ databases">
        <authorList>
            <person name="Klaysubun C."/>
            <person name="Duangmal K."/>
            <person name="Lipun K."/>
        </authorList>
    </citation>
    <scope>NUCLEOTIDE SEQUENCE [LARGE SCALE GENOMIC DNA]</scope>
    <source>
        <strain evidence="1 2">JCM 11839</strain>
    </source>
</reference>
<organism evidence="1 2">
    <name type="scientific">Pseudonocardia xinjiangensis</name>
    <dbReference type="NCBI Taxonomy" id="75289"/>
    <lineage>
        <taxon>Bacteria</taxon>
        <taxon>Bacillati</taxon>
        <taxon>Actinomycetota</taxon>
        <taxon>Actinomycetes</taxon>
        <taxon>Pseudonocardiales</taxon>
        <taxon>Pseudonocardiaceae</taxon>
        <taxon>Pseudonocardia</taxon>
    </lineage>
</organism>
<keyword evidence="2" id="KW-1185">Reference proteome</keyword>
<protein>
    <submittedName>
        <fullName evidence="1">DUF4262 domain-containing protein</fullName>
    </submittedName>
</protein>
<dbReference type="InterPro" id="IPR025358">
    <property type="entry name" value="DUF4262"/>
</dbReference>
<name>A0ABX1RE50_9PSEU</name>
<dbReference type="Pfam" id="PF14081">
    <property type="entry name" value="DUF4262"/>
    <property type="match status" value="1"/>
</dbReference>
<evidence type="ECO:0000313" key="1">
    <source>
        <dbReference type="EMBL" id="NMH78676.1"/>
    </source>
</evidence>
<evidence type="ECO:0000313" key="2">
    <source>
        <dbReference type="Proteomes" id="UP001296706"/>
    </source>
</evidence>
<accession>A0ABX1RE50</accession>
<gene>
    <name evidence="1" type="ORF">HF577_16505</name>
</gene>
<dbReference type="Proteomes" id="UP001296706">
    <property type="component" value="Unassembled WGS sequence"/>
</dbReference>